<dbReference type="AlphaFoldDB" id="A0A8D8TQV6"/>
<dbReference type="EMBL" id="HBUF01306728">
    <property type="protein sequence ID" value="CAG6692364.1"/>
    <property type="molecule type" value="Transcribed_RNA"/>
</dbReference>
<evidence type="ECO:0000313" key="2">
    <source>
        <dbReference type="EMBL" id="CAG6692364.1"/>
    </source>
</evidence>
<sequence>MVSQDWTIVSFSLCVFFEISFHKRAYFIQNKIISYNTLTTIISYRKFYSFFSRFKTTDSTEVVLSPFVCIVYILCTLFHVILNHIDNGRLPKDVYIPTLFQTK</sequence>
<reference evidence="2" key="1">
    <citation type="submission" date="2021-05" db="EMBL/GenBank/DDBJ databases">
        <authorList>
            <person name="Alioto T."/>
            <person name="Alioto T."/>
            <person name="Gomez Garrido J."/>
        </authorList>
    </citation>
    <scope>NUCLEOTIDE SEQUENCE</scope>
</reference>
<keyword evidence="1" id="KW-1133">Transmembrane helix</keyword>
<feature type="transmembrane region" description="Helical" evidence="1">
    <location>
        <begin position="63"/>
        <end position="82"/>
    </location>
</feature>
<dbReference type="EMBL" id="HBUF01306725">
    <property type="protein sequence ID" value="CAG6692359.1"/>
    <property type="molecule type" value="Transcribed_RNA"/>
</dbReference>
<accession>A0A8D8TQV6</accession>
<name>A0A8D8TQV6_9HEMI</name>
<protein>
    <submittedName>
        <fullName evidence="2">Uncharacterized protein</fullName>
    </submittedName>
</protein>
<proteinExistence type="predicted"/>
<keyword evidence="1" id="KW-0812">Transmembrane</keyword>
<evidence type="ECO:0000256" key="1">
    <source>
        <dbReference type="SAM" id="Phobius"/>
    </source>
</evidence>
<keyword evidence="1" id="KW-0472">Membrane</keyword>
<organism evidence="2">
    <name type="scientific">Cacopsylla melanoneura</name>
    <dbReference type="NCBI Taxonomy" id="428564"/>
    <lineage>
        <taxon>Eukaryota</taxon>
        <taxon>Metazoa</taxon>
        <taxon>Ecdysozoa</taxon>
        <taxon>Arthropoda</taxon>
        <taxon>Hexapoda</taxon>
        <taxon>Insecta</taxon>
        <taxon>Pterygota</taxon>
        <taxon>Neoptera</taxon>
        <taxon>Paraneoptera</taxon>
        <taxon>Hemiptera</taxon>
        <taxon>Sternorrhyncha</taxon>
        <taxon>Psylloidea</taxon>
        <taxon>Psyllidae</taxon>
        <taxon>Psyllinae</taxon>
        <taxon>Cacopsylla</taxon>
    </lineage>
</organism>